<comment type="caution">
    <text evidence="2">The sequence shown here is derived from an EMBL/GenBank/DDBJ whole genome shotgun (WGS) entry which is preliminary data.</text>
</comment>
<organism evidence="2 3">
    <name type="scientific">Daphnia sinensis</name>
    <dbReference type="NCBI Taxonomy" id="1820382"/>
    <lineage>
        <taxon>Eukaryota</taxon>
        <taxon>Metazoa</taxon>
        <taxon>Ecdysozoa</taxon>
        <taxon>Arthropoda</taxon>
        <taxon>Crustacea</taxon>
        <taxon>Branchiopoda</taxon>
        <taxon>Diplostraca</taxon>
        <taxon>Cladocera</taxon>
        <taxon>Anomopoda</taxon>
        <taxon>Daphniidae</taxon>
        <taxon>Daphnia</taxon>
        <taxon>Daphnia similis group</taxon>
    </lineage>
</organism>
<dbReference type="AlphaFoldDB" id="A0AAD5KX41"/>
<dbReference type="Proteomes" id="UP000820818">
    <property type="component" value="Linkage Group LG3"/>
</dbReference>
<name>A0AAD5KX41_9CRUS</name>
<feature type="transmembrane region" description="Helical" evidence="1">
    <location>
        <begin position="27"/>
        <end position="46"/>
    </location>
</feature>
<evidence type="ECO:0008006" key="4">
    <source>
        <dbReference type="Google" id="ProtNLM"/>
    </source>
</evidence>
<dbReference type="EMBL" id="WJBH02000003">
    <property type="protein sequence ID" value="KAI9562354.1"/>
    <property type="molecule type" value="Genomic_DNA"/>
</dbReference>
<keyword evidence="1" id="KW-1133">Transmembrane helix</keyword>
<keyword evidence="3" id="KW-1185">Reference proteome</keyword>
<gene>
    <name evidence="2" type="ORF">GHT06_013319</name>
</gene>
<evidence type="ECO:0000313" key="2">
    <source>
        <dbReference type="EMBL" id="KAI9562354.1"/>
    </source>
</evidence>
<keyword evidence="1" id="KW-0812">Transmembrane</keyword>
<accession>A0AAD5KX41</accession>
<protein>
    <recommendedName>
        <fullName evidence="4">Transmembrane protein</fullName>
    </recommendedName>
</protein>
<evidence type="ECO:0000313" key="3">
    <source>
        <dbReference type="Proteomes" id="UP000820818"/>
    </source>
</evidence>
<sequence>MRKWSDRVTTRHGQARHAALSETSTVIIIHTSLCFFPFLSFIMFFFSPNKAHASLLPISPFGQFPISPCYTRVCWCFVREVSTGDDGDNKHELRERIASTFC</sequence>
<keyword evidence="1" id="KW-0472">Membrane</keyword>
<reference evidence="2 3" key="1">
    <citation type="submission" date="2022-05" db="EMBL/GenBank/DDBJ databases">
        <title>A multi-omics perspective on studying reproductive biology in Daphnia sinensis.</title>
        <authorList>
            <person name="Jia J."/>
        </authorList>
    </citation>
    <scope>NUCLEOTIDE SEQUENCE [LARGE SCALE GENOMIC DNA]</scope>
    <source>
        <strain evidence="2 3">WSL</strain>
    </source>
</reference>
<proteinExistence type="predicted"/>
<evidence type="ECO:0000256" key="1">
    <source>
        <dbReference type="SAM" id="Phobius"/>
    </source>
</evidence>